<accession>A0A067M252</accession>
<organism evidence="1 2">
    <name type="scientific">Botryobasidium botryosum (strain FD-172 SS1)</name>
    <dbReference type="NCBI Taxonomy" id="930990"/>
    <lineage>
        <taxon>Eukaryota</taxon>
        <taxon>Fungi</taxon>
        <taxon>Dikarya</taxon>
        <taxon>Basidiomycota</taxon>
        <taxon>Agaricomycotina</taxon>
        <taxon>Agaricomycetes</taxon>
        <taxon>Cantharellales</taxon>
        <taxon>Botryobasidiaceae</taxon>
        <taxon>Botryobasidium</taxon>
    </lineage>
</organism>
<reference evidence="2" key="1">
    <citation type="journal article" date="2014" name="Proc. Natl. Acad. Sci. U.S.A.">
        <title>Extensive sampling of basidiomycete genomes demonstrates inadequacy of the white-rot/brown-rot paradigm for wood decay fungi.</title>
        <authorList>
            <person name="Riley R."/>
            <person name="Salamov A.A."/>
            <person name="Brown D.W."/>
            <person name="Nagy L.G."/>
            <person name="Floudas D."/>
            <person name="Held B.W."/>
            <person name="Levasseur A."/>
            <person name="Lombard V."/>
            <person name="Morin E."/>
            <person name="Otillar R."/>
            <person name="Lindquist E.A."/>
            <person name="Sun H."/>
            <person name="LaButti K.M."/>
            <person name="Schmutz J."/>
            <person name="Jabbour D."/>
            <person name="Luo H."/>
            <person name="Baker S.E."/>
            <person name="Pisabarro A.G."/>
            <person name="Walton J.D."/>
            <person name="Blanchette R.A."/>
            <person name="Henrissat B."/>
            <person name="Martin F."/>
            <person name="Cullen D."/>
            <person name="Hibbett D.S."/>
            <person name="Grigoriev I.V."/>
        </authorList>
    </citation>
    <scope>NUCLEOTIDE SEQUENCE [LARGE SCALE GENOMIC DNA]</scope>
    <source>
        <strain evidence="2">FD-172 SS1</strain>
    </source>
</reference>
<evidence type="ECO:0000313" key="1">
    <source>
        <dbReference type="EMBL" id="KDQ08780.1"/>
    </source>
</evidence>
<gene>
    <name evidence="1" type="ORF">BOTBODRAFT_59139</name>
</gene>
<dbReference type="OrthoDB" id="2609391at2759"/>
<dbReference type="EMBL" id="KL198086">
    <property type="protein sequence ID" value="KDQ08780.1"/>
    <property type="molecule type" value="Genomic_DNA"/>
</dbReference>
<evidence type="ECO:0000313" key="2">
    <source>
        <dbReference type="Proteomes" id="UP000027195"/>
    </source>
</evidence>
<sequence length="130" mass="14457">MVYSALAGGREGRAHFGYKVPVQWAVEYVAQGTLDQDTALSPDREIHLMYRGPLMLQNETNTTSVFEQRSTRAADTNPPADGTLWERNLIPVLCICTFDSGQELSCRPTRGQVQALTELLGSLQTPGWWT</sequence>
<proteinExistence type="predicted"/>
<name>A0A067M252_BOTB1</name>
<keyword evidence="2" id="KW-1185">Reference proteome</keyword>
<protein>
    <submittedName>
        <fullName evidence="1">Uncharacterized protein</fullName>
    </submittedName>
</protein>
<dbReference type="InParanoid" id="A0A067M252"/>
<dbReference type="Proteomes" id="UP000027195">
    <property type="component" value="Unassembled WGS sequence"/>
</dbReference>
<dbReference type="HOGENOM" id="CLU_125567_0_0_1"/>
<dbReference type="AlphaFoldDB" id="A0A067M252"/>